<dbReference type="PANTHER" id="PTHR33908">
    <property type="entry name" value="MANNOSYLTRANSFERASE YKCB-RELATED"/>
    <property type="match status" value="1"/>
</dbReference>
<feature type="transmembrane region" description="Helical" evidence="8">
    <location>
        <begin position="98"/>
        <end position="122"/>
    </location>
</feature>
<keyword evidence="6 8" id="KW-1133">Transmembrane helix</keyword>
<feature type="transmembrane region" description="Helical" evidence="8">
    <location>
        <begin position="219"/>
        <end position="238"/>
    </location>
</feature>
<feature type="transmembrane region" description="Helical" evidence="8">
    <location>
        <begin position="421"/>
        <end position="441"/>
    </location>
</feature>
<evidence type="ECO:0000256" key="5">
    <source>
        <dbReference type="ARBA" id="ARBA00022692"/>
    </source>
</evidence>
<proteinExistence type="predicted"/>
<accession>A0ABV5J1E2</accession>
<feature type="transmembrane region" description="Helical" evidence="8">
    <location>
        <begin position="187"/>
        <end position="212"/>
    </location>
</feature>
<evidence type="ECO:0000256" key="7">
    <source>
        <dbReference type="ARBA" id="ARBA00023136"/>
    </source>
</evidence>
<evidence type="ECO:0000256" key="3">
    <source>
        <dbReference type="ARBA" id="ARBA00022676"/>
    </source>
</evidence>
<reference evidence="9 10" key="1">
    <citation type="submission" date="2024-09" db="EMBL/GenBank/DDBJ databases">
        <authorList>
            <person name="Sun Q."/>
            <person name="Mori K."/>
        </authorList>
    </citation>
    <scope>NUCLEOTIDE SEQUENCE [LARGE SCALE GENOMIC DNA]</scope>
    <source>
        <strain evidence="9 10">CCM 3426</strain>
    </source>
</reference>
<feature type="transmembrane region" description="Helical" evidence="8">
    <location>
        <begin position="24"/>
        <end position="42"/>
    </location>
</feature>
<keyword evidence="10" id="KW-1185">Reference proteome</keyword>
<keyword evidence="7 8" id="KW-0472">Membrane</keyword>
<name>A0ABV5J1E2_9ACTN</name>
<evidence type="ECO:0008006" key="11">
    <source>
        <dbReference type="Google" id="ProtNLM"/>
    </source>
</evidence>
<feature type="transmembrane region" description="Helical" evidence="8">
    <location>
        <begin position="279"/>
        <end position="300"/>
    </location>
</feature>
<evidence type="ECO:0000256" key="4">
    <source>
        <dbReference type="ARBA" id="ARBA00022679"/>
    </source>
</evidence>
<comment type="subcellular location">
    <subcellularLocation>
        <location evidence="1">Cell membrane</location>
        <topology evidence="1">Multi-pass membrane protein</topology>
    </subcellularLocation>
</comment>
<dbReference type="RefSeq" id="WP_379478712.1">
    <property type="nucleotide sequence ID" value="NZ_JBHMEI010000104.1"/>
</dbReference>
<protein>
    <recommendedName>
        <fullName evidence="11">Glycosyltransferase RgtA/B/C/D-like domain-containing protein</fullName>
    </recommendedName>
</protein>
<feature type="transmembrane region" description="Helical" evidence="8">
    <location>
        <begin position="134"/>
        <end position="167"/>
    </location>
</feature>
<evidence type="ECO:0000256" key="2">
    <source>
        <dbReference type="ARBA" id="ARBA00022475"/>
    </source>
</evidence>
<evidence type="ECO:0000313" key="9">
    <source>
        <dbReference type="EMBL" id="MFB9209819.1"/>
    </source>
</evidence>
<keyword evidence="5 8" id="KW-0812">Transmembrane</keyword>
<keyword evidence="4" id="KW-0808">Transferase</keyword>
<dbReference type="Proteomes" id="UP001589647">
    <property type="component" value="Unassembled WGS sequence"/>
</dbReference>
<dbReference type="EMBL" id="JBHMEI010000104">
    <property type="protein sequence ID" value="MFB9209819.1"/>
    <property type="molecule type" value="Genomic_DNA"/>
</dbReference>
<feature type="transmembrane region" description="Helical" evidence="8">
    <location>
        <begin position="312"/>
        <end position="331"/>
    </location>
</feature>
<keyword evidence="3" id="KW-0328">Glycosyltransferase</keyword>
<evidence type="ECO:0000256" key="6">
    <source>
        <dbReference type="ARBA" id="ARBA00022989"/>
    </source>
</evidence>
<comment type="caution">
    <text evidence="9">The sequence shown here is derived from an EMBL/GenBank/DDBJ whole genome shotgun (WGS) entry which is preliminary data.</text>
</comment>
<keyword evidence="2" id="KW-1003">Cell membrane</keyword>
<feature type="transmembrane region" description="Helical" evidence="8">
    <location>
        <begin position="343"/>
        <end position="363"/>
    </location>
</feature>
<dbReference type="InterPro" id="IPR050297">
    <property type="entry name" value="LipidA_mod_glycosyltrf_83"/>
</dbReference>
<evidence type="ECO:0000256" key="8">
    <source>
        <dbReference type="SAM" id="Phobius"/>
    </source>
</evidence>
<evidence type="ECO:0000313" key="10">
    <source>
        <dbReference type="Proteomes" id="UP001589647"/>
    </source>
</evidence>
<gene>
    <name evidence="9" type="ORF">ACFFV7_52145</name>
</gene>
<sequence length="568" mass="58371">MTMSMVRVPAPVPLRRRGGRSRTWWLLAAGWAAQVALRLWLFRQHAGPVANPDETGYLIAARWLAGGPGADLSGSTFYQGGYPLVLVPVLWFVRDPVVAYRLVVVVGAMAAAGAFPLAYLLLRRLGTGGRTATVAAFAGGLAPSLLVFSGLALADAILPTVVLAWLVALHDLAARGSARAGALAGGLGAYAMAVHLRGTVVLAVTVLALAGLYVARRRAGAVAGLAVAGVVAAAGVLLNRVLSGALYPGGARDLSGLLAERVGGLAGQAWALAGAAGQLWYLIAATWGLAGVGLAGAAALVARRSAPGPHRLLAAVLLATTLGIAYASSAALPDEHRVGNHAYGRYLACVALAWTLAGLLVLARTGRRAVVWHTLAAAGLLTATGGVVAWYAGDRLRGSAYIAFDFPEVIFLTRVRDSFDLVAASAVALALLAALTGAALLTARRAWPAVVAVLAVINVAFAADLAPKSAPAATGADWPPALTAPGRVAVDRRVRWNVWVPLSYRVSWTEVEHYDRTPPAGVCTAVVPPDAGPPPEGWAATGAGGVRQGWTTWVNDRCPGDGTSARGR</sequence>
<organism evidence="9 10">
    <name type="scientific">Nonomuraea spiralis</name>
    <dbReference type="NCBI Taxonomy" id="46182"/>
    <lineage>
        <taxon>Bacteria</taxon>
        <taxon>Bacillati</taxon>
        <taxon>Actinomycetota</taxon>
        <taxon>Actinomycetes</taxon>
        <taxon>Streptosporangiales</taxon>
        <taxon>Streptosporangiaceae</taxon>
        <taxon>Nonomuraea</taxon>
    </lineage>
</organism>
<dbReference type="PANTHER" id="PTHR33908:SF11">
    <property type="entry name" value="MEMBRANE PROTEIN"/>
    <property type="match status" value="1"/>
</dbReference>
<feature type="transmembrane region" description="Helical" evidence="8">
    <location>
        <begin position="370"/>
        <end position="392"/>
    </location>
</feature>
<evidence type="ECO:0000256" key="1">
    <source>
        <dbReference type="ARBA" id="ARBA00004651"/>
    </source>
</evidence>